<name>A0A498IVI4_MALDO</name>
<reference evidence="1 2" key="1">
    <citation type="submission" date="2018-10" db="EMBL/GenBank/DDBJ databases">
        <title>A high-quality apple genome assembly.</title>
        <authorList>
            <person name="Hu J."/>
        </authorList>
    </citation>
    <scope>NUCLEOTIDE SEQUENCE [LARGE SCALE GENOMIC DNA]</scope>
    <source>
        <strain evidence="2">cv. HFTH1</strain>
        <tissue evidence="1">Young leaf</tissue>
    </source>
</reference>
<sequence length="157" mass="17672">MHPKEIWRQIVAESLLKASHTHDVHQLIYYSVYANWDATTKGRPLYWFPSRIVVSIGDSFAVNEIATLSACVKQRASLPRCLPGDPKAIPWTQLSPIRCAADTWAHIDTQVRGVYCGPTNLRRDSGVTILGTVPSLVKAWKSTVYKRPRLGKDNLFI</sequence>
<protein>
    <submittedName>
        <fullName evidence="1">Uncharacterized protein</fullName>
    </submittedName>
</protein>
<comment type="caution">
    <text evidence="1">The sequence shown here is derived from an EMBL/GenBank/DDBJ whole genome shotgun (WGS) entry which is preliminary data.</text>
</comment>
<organism evidence="1 2">
    <name type="scientific">Malus domestica</name>
    <name type="common">Apple</name>
    <name type="synonym">Pyrus malus</name>
    <dbReference type="NCBI Taxonomy" id="3750"/>
    <lineage>
        <taxon>Eukaryota</taxon>
        <taxon>Viridiplantae</taxon>
        <taxon>Streptophyta</taxon>
        <taxon>Embryophyta</taxon>
        <taxon>Tracheophyta</taxon>
        <taxon>Spermatophyta</taxon>
        <taxon>Magnoliopsida</taxon>
        <taxon>eudicotyledons</taxon>
        <taxon>Gunneridae</taxon>
        <taxon>Pentapetalae</taxon>
        <taxon>rosids</taxon>
        <taxon>fabids</taxon>
        <taxon>Rosales</taxon>
        <taxon>Rosaceae</taxon>
        <taxon>Amygdaloideae</taxon>
        <taxon>Maleae</taxon>
        <taxon>Malus</taxon>
    </lineage>
</organism>
<evidence type="ECO:0000313" key="2">
    <source>
        <dbReference type="Proteomes" id="UP000290289"/>
    </source>
</evidence>
<dbReference type="AlphaFoldDB" id="A0A498IVI4"/>
<keyword evidence="2" id="KW-1185">Reference proteome</keyword>
<dbReference type="PANTHER" id="PTHR44378:SF1">
    <property type="entry name" value="ACYL-ACTIVATING ENZYME 18, PEROXISOMAL-RELATED"/>
    <property type="match status" value="1"/>
</dbReference>
<evidence type="ECO:0000313" key="1">
    <source>
        <dbReference type="EMBL" id="RXH85341.1"/>
    </source>
</evidence>
<accession>A0A498IVI4</accession>
<dbReference type="Proteomes" id="UP000290289">
    <property type="component" value="Chromosome 11"/>
</dbReference>
<dbReference type="PANTHER" id="PTHR44378">
    <property type="entry name" value="ACYL-ACTIVATING ENZYME 17, PEROXISOMAL-RELATED"/>
    <property type="match status" value="1"/>
</dbReference>
<dbReference type="STRING" id="3750.A0A498IVI4"/>
<dbReference type="EMBL" id="RDQH01000337">
    <property type="protein sequence ID" value="RXH85341.1"/>
    <property type="molecule type" value="Genomic_DNA"/>
</dbReference>
<proteinExistence type="predicted"/>
<gene>
    <name evidence="1" type="ORF">DVH24_042109</name>
</gene>